<protein>
    <submittedName>
        <fullName evidence="6">FAD-dependent oxidoreductase</fullName>
    </submittedName>
</protein>
<evidence type="ECO:0000256" key="3">
    <source>
        <dbReference type="ARBA" id="ARBA00023002"/>
    </source>
</evidence>
<dbReference type="Gene3D" id="3.50.50.60">
    <property type="entry name" value="FAD/NAD(P)-binding domain"/>
    <property type="match status" value="1"/>
</dbReference>
<accession>A0A7X1E2W3</accession>
<evidence type="ECO:0000256" key="4">
    <source>
        <dbReference type="ARBA" id="ARBA00023004"/>
    </source>
</evidence>
<dbReference type="InterPro" id="IPR036188">
    <property type="entry name" value="FAD/NAD-bd_sf"/>
</dbReference>
<dbReference type="InterPro" id="IPR039650">
    <property type="entry name" value="HdrA-like"/>
</dbReference>
<dbReference type="Proteomes" id="UP000525652">
    <property type="component" value="Unassembled WGS sequence"/>
</dbReference>
<evidence type="ECO:0000313" key="6">
    <source>
        <dbReference type="EMBL" id="MBC2600334.1"/>
    </source>
</evidence>
<evidence type="ECO:0000313" key="7">
    <source>
        <dbReference type="Proteomes" id="UP000525652"/>
    </source>
</evidence>
<keyword evidence="2" id="KW-0479">Metal-binding</keyword>
<evidence type="ECO:0000256" key="1">
    <source>
        <dbReference type="ARBA" id="ARBA00022485"/>
    </source>
</evidence>
<gene>
    <name evidence="6" type="ORF">H5P30_00910</name>
</gene>
<comment type="caution">
    <text evidence="6">The sequence shown here is derived from an EMBL/GenBank/DDBJ whole genome shotgun (WGS) entry which is preliminary data.</text>
</comment>
<keyword evidence="5" id="KW-0411">Iron-sulfur</keyword>
<dbReference type="EMBL" id="JACHVA010000015">
    <property type="protein sequence ID" value="MBC2600334.1"/>
    <property type="molecule type" value="Genomic_DNA"/>
</dbReference>
<dbReference type="AlphaFoldDB" id="A0A7X1E2W3"/>
<dbReference type="PANTHER" id="PTHR43498:SF1">
    <property type="entry name" value="COB--COM HETERODISULFIDE REDUCTASE IRON-SULFUR SUBUNIT A"/>
    <property type="match status" value="1"/>
</dbReference>
<keyword evidence="3" id="KW-0560">Oxidoreductase</keyword>
<evidence type="ECO:0000256" key="5">
    <source>
        <dbReference type="ARBA" id="ARBA00023014"/>
    </source>
</evidence>
<dbReference type="SUPFAM" id="SSF51905">
    <property type="entry name" value="FAD/NAD(P)-binding domain"/>
    <property type="match status" value="1"/>
</dbReference>
<keyword evidence="7" id="KW-1185">Reference proteome</keyword>
<dbReference type="Pfam" id="PF12831">
    <property type="entry name" value="FAD_oxidored"/>
    <property type="match status" value="1"/>
</dbReference>
<dbReference type="GO" id="GO:0051539">
    <property type="term" value="F:4 iron, 4 sulfur cluster binding"/>
    <property type="evidence" value="ECO:0007669"/>
    <property type="project" value="UniProtKB-KW"/>
</dbReference>
<keyword evidence="1" id="KW-0004">4Fe-4S</keyword>
<organism evidence="6 7">
    <name type="scientific">Puniceicoccus vermicola</name>
    <dbReference type="NCBI Taxonomy" id="388746"/>
    <lineage>
        <taxon>Bacteria</taxon>
        <taxon>Pseudomonadati</taxon>
        <taxon>Verrucomicrobiota</taxon>
        <taxon>Opitutia</taxon>
        <taxon>Puniceicoccales</taxon>
        <taxon>Puniceicoccaceae</taxon>
        <taxon>Puniceicoccus</taxon>
    </lineage>
</organism>
<dbReference type="PANTHER" id="PTHR43498">
    <property type="entry name" value="FERREDOXIN:COB-COM HETERODISULFIDE REDUCTASE SUBUNIT A"/>
    <property type="match status" value="1"/>
</dbReference>
<evidence type="ECO:0000256" key="2">
    <source>
        <dbReference type="ARBA" id="ARBA00022723"/>
    </source>
</evidence>
<name>A0A7X1E2W3_9BACT</name>
<proteinExistence type="predicted"/>
<dbReference type="GO" id="GO:0046872">
    <property type="term" value="F:metal ion binding"/>
    <property type="evidence" value="ECO:0007669"/>
    <property type="project" value="UniProtKB-KW"/>
</dbReference>
<dbReference type="RefSeq" id="WP_185691084.1">
    <property type="nucleotide sequence ID" value="NZ_JACHVA010000015.1"/>
</dbReference>
<dbReference type="GO" id="GO:0016491">
    <property type="term" value="F:oxidoreductase activity"/>
    <property type="evidence" value="ECO:0007669"/>
    <property type="project" value="UniProtKB-KW"/>
</dbReference>
<reference evidence="6 7" key="1">
    <citation type="submission" date="2020-07" db="EMBL/GenBank/DDBJ databases">
        <authorList>
            <person name="Feng X."/>
        </authorList>
    </citation>
    <scope>NUCLEOTIDE SEQUENCE [LARGE SCALE GENOMIC DNA]</scope>
    <source>
        <strain evidence="6 7">JCM14086</strain>
    </source>
</reference>
<sequence>MIESEYIKESPRKVPICHECDLCVIGGSATGVFAAVRAARLGLSVAVVERSSLLGGMATAAQVNEWHSTWDVLGERRIIGGLTLELIERLKLRSAVEELRPILRGEFRFNSAELAGELETIAVEHSIRLFLLARCVSAKLDDGKLDAAIIEDASGRRAIRARYYIDASGDGSLLQAGGFSVSRPEHLQPVNLQALVAGVADVDAKKYWEAMKHLLTKYGYPSDNSAPWYFTYPGAPDLRNLFGTRLNGIDAADADAYTAALIEGRRLHRAYIDMLRAVLPPDVEIPSIVAWAQMLGVRQTRHAICQHRLSGQELLACTHFSDSIAQGTYPVDIHSSSGTILRYLDGREERISRSGKVTHAFWHHDAENRNRYYTIPYRSLIPVNSRNLLVAGRLLDADQDAFGAVRVMVNLNQTGEAAGTAVALACKADADVDEVSGEQLKEMLKLNGSLLM</sequence>
<keyword evidence="4" id="KW-0408">Iron</keyword>